<evidence type="ECO:0000256" key="8">
    <source>
        <dbReference type="SAM" id="Phobius"/>
    </source>
</evidence>
<dbReference type="Pfam" id="PF00512">
    <property type="entry name" value="HisKA"/>
    <property type="match status" value="1"/>
</dbReference>
<dbReference type="CDD" id="cd17546">
    <property type="entry name" value="REC_hyHK_CKI1_RcsC-like"/>
    <property type="match status" value="1"/>
</dbReference>
<keyword evidence="12" id="KW-1185">Reference proteome</keyword>
<dbReference type="EMBL" id="AYKW01000056">
    <property type="protein sequence ID" value="PIL24591.1"/>
    <property type="molecule type" value="Genomic_DNA"/>
</dbReference>
<dbReference type="CDD" id="cd00082">
    <property type="entry name" value="HisKA"/>
    <property type="match status" value="1"/>
</dbReference>
<feature type="region of interest" description="Disordered" evidence="7">
    <location>
        <begin position="603"/>
        <end position="647"/>
    </location>
</feature>
<feature type="transmembrane region" description="Helical" evidence="8">
    <location>
        <begin position="287"/>
        <end position="306"/>
    </location>
</feature>
<keyword evidence="4" id="KW-0808">Transferase</keyword>
<dbReference type="PANTHER" id="PTHR43047">
    <property type="entry name" value="TWO-COMPONENT HISTIDINE PROTEIN KINASE"/>
    <property type="match status" value="1"/>
</dbReference>
<evidence type="ECO:0000259" key="10">
    <source>
        <dbReference type="PROSITE" id="PS50110"/>
    </source>
</evidence>
<evidence type="ECO:0000256" key="1">
    <source>
        <dbReference type="ARBA" id="ARBA00000085"/>
    </source>
</evidence>
<accession>A0A2G8RSW0</accession>
<dbReference type="GO" id="GO:0000155">
    <property type="term" value="F:phosphorelay sensor kinase activity"/>
    <property type="evidence" value="ECO:0007669"/>
    <property type="project" value="InterPro"/>
</dbReference>
<keyword evidence="5" id="KW-0418">Kinase</keyword>
<reference evidence="11 12" key="1">
    <citation type="journal article" date="2015" name="Sci. Rep.">
        <title>Chromosome-level genome map provides insights into diverse defense mechanisms in the medicinal fungus Ganoderma sinense.</title>
        <authorList>
            <person name="Zhu Y."/>
            <person name="Xu J."/>
            <person name="Sun C."/>
            <person name="Zhou S."/>
            <person name="Xu H."/>
            <person name="Nelson D.R."/>
            <person name="Qian J."/>
            <person name="Song J."/>
            <person name="Luo H."/>
            <person name="Xiang L."/>
            <person name="Li Y."/>
            <person name="Xu Z."/>
            <person name="Ji A."/>
            <person name="Wang L."/>
            <person name="Lu S."/>
            <person name="Hayward A."/>
            <person name="Sun W."/>
            <person name="Li X."/>
            <person name="Schwartz D.C."/>
            <person name="Wang Y."/>
            <person name="Chen S."/>
        </authorList>
    </citation>
    <scope>NUCLEOTIDE SEQUENCE [LARGE SCALE GENOMIC DNA]</scope>
    <source>
        <strain evidence="11 12">ZZ0214-1</strain>
    </source>
</reference>
<evidence type="ECO:0000256" key="5">
    <source>
        <dbReference type="ARBA" id="ARBA00022777"/>
    </source>
</evidence>
<feature type="compositionally biased region" description="Polar residues" evidence="7">
    <location>
        <begin position="91"/>
        <end position="100"/>
    </location>
</feature>
<feature type="compositionally biased region" description="Polar residues" evidence="7">
    <location>
        <begin position="975"/>
        <end position="984"/>
    </location>
</feature>
<organism evidence="11 12">
    <name type="scientific">Ganoderma sinense ZZ0214-1</name>
    <dbReference type="NCBI Taxonomy" id="1077348"/>
    <lineage>
        <taxon>Eukaryota</taxon>
        <taxon>Fungi</taxon>
        <taxon>Dikarya</taxon>
        <taxon>Basidiomycota</taxon>
        <taxon>Agaricomycotina</taxon>
        <taxon>Agaricomycetes</taxon>
        <taxon>Polyporales</taxon>
        <taxon>Polyporaceae</taxon>
        <taxon>Ganoderma</taxon>
    </lineage>
</organism>
<feature type="domain" description="Response regulatory" evidence="10">
    <location>
        <begin position="931"/>
        <end position="1088"/>
    </location>
</feature>
<evidence type="ECO:0000256" key="7">
    <source>
        <dbReference type="SAM" id="MobiDB-lite"/>
    </source>
</evidence>
<keyword evidence="8" id="KW-0472">Membrane</keyword>
<dbReference type="GO" id="GO:0005886">
    <property type="term" value="C:plasma membrane"/>
    <property type="evidence" value="ECO:0007669"/>
    <property type="project" value="TreeGrafter"/>
</dbReference>
<feature type="compositionally biased region" description="Low complexity" evidence="7">
    <location>
        <begin position="7"/>
        <end position="18"/>
    </location>
</feature>
<dbReference type="SMART" id="SM00448">
    <property type="entry name" value="REC"/>
    <property type="match status" value="1"/>
</dbReference>
<dbReference type="STRING" id="1077348.A0A2G8RSW0"/>
<feature type="region of interest" description="Disordered" evidence="7">
    <location>
        <begin position="975"/>
        <end position="1002"/>
    </location>
</feature>
<feature type="region of interest" description="Disordered" evidence="7">
    <location>
        <begin position="89"/>
        <end position="126"/>
    </location>
</feature>
<keyword evidence="3 6" id="KW-0597">Phosphoprotein</keyword>
<feature type="region of interest" description="Disordered" evidence="7">
    <location>
        <begin position="1"/>
        <end position="27"/>
    </location>
</feature>
<dbReference type="AlphaFoldDB" id="A0A2G8RSW0"/>
<feature type="region of interest" description="Disordered" evidence="7">
    <location>
        <begin position="1086"/>
        <end position="1107"/>
    </location>
</feature>
<feature type="transmembrane region" description="Helical" evidence="8">
    <location>
        <begin position="371"/>
        <end position="390"/>
    </location>
</feature>
<dbReference type="Gene3D" id="3.40.50.2300">
    <property type="match status" value="1"/>
</dbReference>
<dbReference type="InterPro" id="IPR011006">
    <property type="entry name" value="CheY-like_superfamily"/>
</dbReference>
<feature type="domain" description="Histidine kinase" evidence="9">
    <location>
        <begin position="433"/>
        <end position="752"/>
    </location>
</feature>
<dbReference type="PROSITE" id="PS50109">
    <property type="entry name" value="HIS_KIN"/>
    <property type="match status" value="1"/>
</dbReference>
<protein>
    <recommendedName>
        <fullName evidence="2">histidine kinase</fullName>
        <ecNumber evidence="2">2.7.13.3</ecNumber>
    </recommendedName>
</protein>
<feature type="compositionally biased region" description="Pro residues" evidence="7">
    <location>
        <begin position="1097"/>
        <end position="1107"/>
    </location>
</feature>
<dbReference type="SMART" id="SM00388">
    <property type="entry name" value="HisKA"/>
    <property type="match status" value="1"/>
</dbReference>
<gene>
    <name evidence="11" type="ORF">GSI_12475</name>
</gene>
<sequence>MHFRSGTSFASWTASATSTKRDDTTPSVMVLEKTRPAIDIHLPPGGLPPPVSFPSNVSSPGHRSRHKKNARVSAGLRAHWDRFVRKLGSGTAPSSSSNFDESVGESSGYPRSRIGGPATEVQLPVDDRVDEVVVDREWSDEIKSSSVTHSEHGASPDKSGSNHLGGTNTDRDSFAIRPEGFWGSCRVLIFLRWRLWPAAYGFFSTKFLDEKSEMHYNKENWFLRKNLALWSSAFLIVNWAFGIGFISRPFVLSDKIFLYGIAPAFSFAIAPMVIYDWPRDRTFIYQIILVISVWIWSVYQIIFMYFCGQYNPSHAYFTCRGKDYLNLFYYTSALQTIALFGLKLHRFPAMLGASVFFVLACALILPDRASFVRNLVNFVFFQGFLLYIHYMRENAERRLYTLRDQLKVQFRATQKAQVNERKASDSKRRLTSYVFHEVRVPLNTALLAVQNMQASGTVTQDIEFKALEGSLSMMSKVLNDVLDFNRMDSGRFESVLKPYKFHQVMRSLFVPLRMATDARRLEFVTDLDHSIDEVARRALYEAMAEPVDEIEAKLKEHPDEDGIVVGDETRLRQVITNLASNACKFTPAGGKLTIRTKLVIPDLNPVDDDVPDEANPDGGADDNGTSECNGVSCKDSGPRPSLADGPEVHRLSKSHLTQHNVMHAKPAPPLEWIVVRIEVTDTGCGIRPKDMVQSKLFSAFNQTEQGRLQGGKGTGLGLALVRQIVKLSGGRLGVQSKVGEGSTFWVELPLGVGSKALPALNLPTDLDDDEYGSPRQPLYGIGKDPNMSKVRIAGRDGRHNVRSSLHFNQSYSASALHGIMEQVDGNTHLGGLVEISTKPTEGPPTRTIGDPSTGTEAQHLNSDESPTPPARPAPGIVKSSGSVRSLRLTHLPKPQAFSIDRAFVSPGPSASAGNSPTSLVGPGPEGETKLNVLVVDDDPLTRKLMSRMLTRLGCTVMTAENGEIALDLILHGAHQRQTPSSEDTGSGGLSLDGVGAPGSTSTSNLGLLGENSGECRFAVVFLDNQMPVLSGLETVAKLRALNRNDFVVGVTGNALLSDQQEYLDAGVDHVLTKPVLEKSLKTMLANAEERRKRRPPTPEPHTPLTPS</sequence>
<proteinExistence type="predicted"/>
<evidence type="ECO:0000256" key="2">
    <source>
        <dbReference type="ARBA" id="ARBA00012438"/>
    </source>
</evidence>
<evidence type="ECO:0000256" key="3">
    <source>
        <dbReference type="ARBA" id="ARBA00022553"/>
    </source>
</evidence>
<dbReference type="InterPro" id="IPR036890">
    <property type="entry name" value="HATPase_C_sf"/>
</dbReference>
<dbReference type="SUPFAM" id="SSF52172">
    <property type="entry name" value="CheY-like"/>
    <property type="match status" value="1"/>
</dbReference>
<dbReference type="OrthoDB" id="60033at2759"/>
<dbReference type="Gene3D" id="3.30.565.10">
    <property type="entry name" value="Histidine kinase-like ATPase, C-terminal domain"/>
    <property type="match status" value="1"/>
</dbReference>
<dbReference type="InterPro" id="IPR001789">
    <property type="entry name" value="Sig_transdc_resp-reg_receiver"/>
</dbReference>
<dbReference type="EC" id="2.7.13.3" evidence="2"/>
<dbReference type="SUPFAM" id="SSF47384">
    <property type="entry name" value="Homodimeric domain of signal transducing histidine kinase"/>
    <property type="match status" value="1"/>
</dbReference>
<dbReference type="InterPro" id="IPR003594">
    <property type="entry name" value="HATPase_dom"/>
</dbReference>
<dbReference type="Pfam" id="PF02518">
    <property type="entry name" value="HATPase_c"/>
    <property type="match status" value="1"/>
</dbReference>
<feature type="transmembrane region" description="Helical" evidence="8">
    <location>
        <begin position="349"/>
        <end position="365"/>
    </location>
</feature>
<evidence type="ECO:0000256" key="6">
    <source>
        <dbReference type="PROSITE-ProRule" id="PRU00169"/>
    </source>
</evidence>
<keyword evidence="8" id="KW-0812">Transmembrane</keyword>
<comment type="catalytic activity">
    <reaction evidence="1">
        <text>ATP + protein L-histidine = ADP + protein N-phospho-L-histidine.</text>
        <dbReference type="EC" id="2.7.13.3"/>
    </reaction>
</comment>
<dbReference type="InterPro" id="IPR004358">
    <property type="entry name" value="Sig_transdc_His_kin-like_C"/>
</dbReference>
<evidence type="ECO:0000313" key="11">
    <source>
        <dbReference type="EMBL" id="PIL24591.1"/>
    </source>
</evidence>
<dbReference type="InterPro" id="IPR005467">
    <property type="entry name" value="His_kinase_dom"/>
</dbReference>
<feature type="region of interest" description="Disordered" evidence="7">
    <location>
        <begin position="143"/>
        <end position="166"/>
    </location>
</feature>
<feature type="compositionally biased region" description="Acidic residues" evidence="7">
    <location>
        <begin position="605"/>
        <end position="615"/>
    </location>
</feature>
<feature type="modified residue" description="4-aspartylphosphate" evidence="6">
    <location>
        <position position="1023"/>
    </location>
</feature>
<evidence type="ECO:0000259" key="9">
    <source>
        <dbReference type="PROSITE" id="PS50109"/>
    </source>
</evidence>
<dbReference type="InterPro" id="IPR003661">
    <property type="entry name" value="HisK_dim/P_dom"/>
</dbReference>
<dbReference type="Pfam" id="PF00072">
    <property type="entry name" value="Response_reg"/>
    <property type="match status" value="1"/>
</dbReference>
<feature type="compositionally biased region" description="Polar residues" evidence="7">
    <location>
        <begin position="850"/>
        <end position="865"/>
    </location>
</feature>
<feature type="region of interest" description="Disordered" evidence="7">
    <location>
        <begin position="835"/>
        <end position="881"/>
    </location>
</feature>
<comment type="caution">
    <text evidence="11">The sequence shown here is derived from an EMBL/GenBank/DDBJ whole genome shotgun (WGS) entry which is preliminary data.</text>
</comment>
<dbReference type="PROSITE" id="PS50110">
    <property type="entry name" value="RESPONSE_REGULATORY"/>
    <property type="match status" value="1"/>
</dbReference>
<dbReference type="SUPFAM" id="SSF55874">
    <property type="entry name" value="ATPase domain of HSP90 chaperone/DNA topoisomerase II/histidine kinase"/>
    <property type="match status" value="1"/>
</dbReference>
<evidence type="ECO:0000313" key="12">
    <source>
        <dbReference type="Proteomes" id="UP000230002"/>
    </source>
</evidence>
<evidence type="ECO:0000256" key="4">
    <source>
        <dbReference type="ARBA" id="ARBA00022679"/>
    </source>
</evidence>
<dbReference type="Gene3D" id="1.10.287.130">
    <property type="match status" value="1"/>
</dbReference>
<dbReference type="PRINTS" id="PR00344">
    <property type="entry name" value="BCTRLSENSOR"/>
</dbReference>
<dbReference type="InterPro" id="IPR036097">
    <property type="entry name" value="HisK_dim/P_sf"/>
</dbReference>
<feature type="transmembrane region" description="Helical" evidence="8">
    <location>
        <begin position="256"/>
        <end position="275"/>
    </location>
</feature>
<dbReference type="Proteomes" id="UP000230002">
    <property type="component" value="Unassembled WGS sequence"/>
</dbReference>
<dbReference type="PANTHER" id="PTHR43047:SF66">
    <property type="entry name" value="HISKA"/>
    <property type="match status" value="1"/>
</dbReference>
<feature type="compositionally biased region" description="Basic and acidic residues" evidence="7">
    <location>
        <begin position="143"/>
        <end position="155"/>
    </location>
</feature>
<dbReference type="GO" id="GO:0009927">
    <property type="term" value="F:histidine phosphotransfer kinase activity"/>
    <property type="evidence" value="ECO:0007669"/>
    <property type="project" value="TreeGrafter"/>
</dbReference>
<feature type="transmembrane region" description="Helical" evidence="8">
    <location>
        <begin position="227"/>
        <end position="250"/>
    </location>
</feature>
<name>A0A2G8RSW0_9APHY</name>
<dbReference type="SMART" id="SM00387">
    <property type="entry name" value="HATPase_c"/>
    <property type="match status" value="1"/>
</dbReference>
<keyword evidence="8" id="KW-1133">Transmembrane helix</keyword>